<evidence type="ECO:0000313" key="2">
    <source>
        <dbReference type="EMBL" id="CAK0894653.1"/>
    </source>
</evidence>
<feature type="compositionally biased region" description="Low complexity" evidence="1">
    <location>
        <begin position="112"/>
        <end position="122"/>
    </location>
</feature>
<sequence length="487" mass="51634">MENGGAPRGATSEGPLRGSFGAPEEREGAETDGGGGAASSGAQQFRRGRSDSVRLSAAAVSDIYETVQRWHDKAHCEMMRAHIRGASVPGEAPSTRGDAPPREFSVTPTLDAAEAAAFSAPEAPREPPGPSARGGAASRQLEEAQLKLALELSRAEAEADDAGAAAQATEGAAASPGAVANSPAGAPAAPVQGREQPSLPLHAESASAVAVFLKDHCLSERVDYLPDRLERSIEHVVAKMCTHSSWGLLYESLTEELGFRAKAAARALGACHARAVDADSAGARASLQHERMCLPIWRSSRDGVMAALSRLRPGGGAGPCAARRGLLRQATLEWCELEDLTEFLDGQLAPLEMQIDTFRGAQEVTSKAHTPHVRDIGRLLFRNLCLLDSRIFRPLCLAAYSLVHEVEDAAEGGAERGELVDILEGFHSMLVACDVADDHLSTSKRTKESFSEHLVAPISAAVDRLAEWDLRGHVSRDARRPDACFKG</sequence>
<keyword evidence="3" id="KW-1185">Reference proteome</keyword>
<dbReference type="Proteomes" id="UP001189429">
    <property type="component" value="Unassembled WGS sequence"/>
</dbReference>
<feature type="region of interest" description="Disordered" evidence="1">
    <location>
        <begin position="1"/>
        <end position="54"/>
    </location>
</feature>
<organism evidence="2 3">
    <name type="scientific">Prorocentrum cordatum</name>
    <dbReference type="NCBI Taxonomy" id="2364126"/>
    <lineage>
        <taxon>Eukaryota</taxon>
        <taxon>Sar</taxon>
        <taxon>Alveolata</taxon>
        <taxon>Dinophyceae</taxon>
        <taxon>Prorocentrales</taxon>
        <taxon>Prorocentraceae</taxon>
        <taxon>Prorocentrum</taxon>
    </lineage>
</organism>
<reference evidence="2" key="1">
    <citation type="submission" date="2023-10" db="EMBL/GenBank/DDBJ databases">
        <authorList>
            <person name="Chen Y."/>
            <person name="Shah S."/>
            <person name="Dougan E. K."/>
            <person name="Thang M."/>
            <person name="Chan C."/>
        </authorList>
    </citation>
    <scope>NUCLEOTIDE SEQUENCE [LARGE SCALE GENOMIC DNA]</scope>
</reference>
<comment type="caution">
    <text evidence="2">The sequence shown here is derived from an EMBL/GenBank/DDBJ whole genome shotgun (WGS) entry which is preliminary data.</text>
</comment>
<proteinExistence type="predicted"/>
<dbReference type="InterPro" id="IPR003903">
    <property type="entry name" value="UIM_dom"/>
</dbReference>
<feature type="region of interest" description="Disordered" evidence="1">
    <location>
        <begin position="160"/>
        <end position="198"/>
    </location>
</feature>
<feature type="region of interest" description="Disordered" evidence="1">
    <location>
        <begin position="84"/>
        <end position="140"/>
    </location>
</feature>
<gene>
    <name evidence="2" type="ORF">PCOR1329_LOCUS73635</name>
</gene>
<protein>
    <submittedName>
        <fullName evidence="2">Uncharacterized protein</fullName>
    </submittedName>
</protein>
<accession>A0ABN9X985</accession>
<name>A0ABN9X985_9DINO</name>
<evidence type="ECO:0000256" key="1">
    <source>
        <dbReference type="SAM" id="MobiDB-lite"/>
    </source>
</evidence>
<dbReference type="EMBL" id="CAUYUJ010019928">
    <property type="protein sequence ID" value="CAK0894653.1"/>
    <property type="molecule type" value="Genomic_DNA"/>
</dbReference>
<feature type="compositionally biased region" description="Low complexity" evidence="1">
    <location>
        <begin position="162"/>
        <end position="190"/>
    </location>
</feature>
<evidence type="ECO:0000313" key="3">
    <source>
        <dbReference type="Proteomes" id="UP001189429"/>
    </source>
</evidence>
<dbReference type="PROSITE" id="PS50330">
    <property type="entry name" value="UIM"/>
    <property type="match status" value="1"/>
</dbReference>